<reference evidence="3 4" key="1">
    <citation type="journal article" date="2019" name="Nat. Med.">
        <title>A library of human gut bacterial isolates paired with longitudinal multiomics data enables mechanistic microbiome research.</title>
        <authorList>
            <person name="Poyet M."/>
            <person name="Groussin M."/>
            <person name="Gibbons S.M."/>
            <person name="Avila-Pacheco J."/>
            <person name="Jiang X."/>
            <person name="Kearney S.M."/>
            <person name="Perrotta A.R."/>
            <person name="Berdy B."/>
            <person name="Zhao S."/>
            <person name="Lieberman T.D."/>
            <person name="Swanson P.K."/>
            <person name="Smith M."/>
            <person name="Roesemann S."/>
            <person name="Alexander J.E."/>
            <person name="Rich S.A."/>
            <person name="Livny J."/>
            <person name="Vlamakis H."/>
            <person name="Clish C."/>
            <person name="Bullock K."/>
            <person name="Deik A."/>
            <person name="Scott J."/>
            <person name="Pierce K.A."/>
            <person name="Xavier R.J."/>
            <person name="Alm E.J."/>
        </authorList>
    </citation>
    <scope>NUCLEOTIDE SEQUENCE [LARGE SCALE GENOMIC DNA]</scope>
    <source>
        <strain evidence="3 4">BIOML-A58</strain>
    </source>
</reference>
<keyword evidence="1" id="KW-0175">Coiled coil</keyword>
<evidence type="ECO:0000259" key="2">
    <source>
        <dbReference type="Pfam" id="PF16378"/>
    </source>
</evidence>
<proteinExistence type="predicted"/>
<accession>A0A7J5PT11</accession>
<sequence>MGMRRNQFLGGIGKCMCFLAVCVMTFSSCYNDDDLKNSISGLEDRMDKLEASLQSVQTDISTLKTLTDALSQNKSIASVLENEDGSYTIKFSDKTEVTIRNGENGEDAPQITVIKNEEDGVYYWGITSTDGKKTFLKDGEGNMMPVTAAAPKIRINTNTKEWEISTDGGKTWEPTGVYASGEGTGDTSLFSGVSQDDDYAYFTLKDGTILKLSKSKELKCEILSGKQYFANGEEKLISVEMSGISKYTVTKPDGWKASLTGKGLTIIAPVAENQYAETGGKVAIMAVASNGQSIISEIPVIIGEAPVTISVEGQTISTTLTNGVEMYYLGVLEINEYSAEAVAELVNGYAARMYMKTAALDKVPLAELIGKDPEAGKTYMIWAVPPSEAGSEYLPDDVIASVIKTAATVELKVSDITFEGATVFAIRKGCDVYYTGILDKPNYSPERVIEDLAYGGGTKQYSDYNGPLEGKVLDFLPKVIPGTTYVLWAIPYKEEKGYKTEELVAVEIPVPALTYDGTATININSVVTTVSSVSATITPGTDCYKFYYSYMKEQTLANYGTDKEVISYLIKNGDSSKEVENFERASLEPGTKGFFIAVALNEKGQLGSLVKVQADSKEISYNSSISVDVSIEAGTVSTTLTLTPTGNPEKFRYVHMKLSDFKSYPYWGNEEMVKQALIMNDNVTEIVAAELKNHQLVIEDIAFNSEYVLFMIAVDTDGNPSSTITKKEYTSAKPTYVRKDRDPDLWNASVPEVTIDKIEKDKFYTVSYTVKPKAACKVFYVFAGPADYLTGMYDEQIRYVMKNGVKQTTTYSGSVYGTLPTNINVTWMDEEGRFYEVSKTVVEAPAQ</sequence>
<gene>
    <name evidence="3" type="ORF">GA398_19135</name>
</gene>
<feature type="coiled-coil region" evidence="1">
    <location>
        <begin position="32"/>
        <end position="66"/>
    </location>
</feature>
<organism evidence="3 4">
    <name type="scientific">Bacteroides xylanisolvens</name>
    <dbReference type="NCBI Taxonomy" id="371601"/>
    <lineage>
        <taxon>Bacteria</taxon>
        <taxon>Pseudomonadati</taxon>
        <taxon>Bacteroidota</taxon>
        <taxon>Bacteroidia</taxon>
        <taxon>Bacteroidales</taxon>
        <taxon>Bacteroidaceae</taxon>
        <taxon>Bacteroides</taxon>
    </lineage>
</organism>
<comment type="caution">
    <text evidence="3">The sequence shown here is derived from an EMBL/GenBank/DDBJ whole genome shotgun (WGS) entry which is preliminary data.</text>
</comment>
<dbReference type="InterPro" id="IPR032149">
    <property type="entry name" value="DUF4988"/>
</dbReference>
<evidence type="ECO:0000313" key="3">
    <source>
        <dbReference type="EMBL" id="KAB6144495.1"/>
    </source>
</evidence>
<dbReference type="PROSITE" id="PS51257">
    <property type="entry name" value="PROKAR_LIPOPROTEIN"/>
    <property type="match status" value="1"/>
</dbReference>
<name>A0A7J5PT11_9BACE</name>
<dbReference type="Pfam" id="PF16378">
    <property type="entry name" value="DUF4988"/>
    <property type="match status" value="1"/>
</dbReference>
<evidence type="ECO:0000313" key="4">
    <source>
        <dbReference type="Proteomes" id="UP000434604"/>
    </source>
</evidence>
<dbReference type="AlphaFoldDB" id="A0A7J5PT11"/>
<evidence type="ECO:0000256" key="1">
    <source>
        <dbReference type="SAM" id="Coils"/>
    </source>
</evidence>
<feature type="domain" description="DUF4988" evidence="2">
    <location>
        <begin position="35"/>
        <end position="208"/>
    </location>
</feature>
<dbReference type="Proteomes" id="UP000434604">
    <property type="component" value="Unassembled WGS sequence"/>
</dbReference>
<dbReference type="EMBL" id="WDED01000034">
    <property type="protein sequence ID" value="KAB6144495.1"/>
    <property type="molecule type" value="Genomic_DNA"/>
</dbReference>
<dbReference type="RefSeq" id="WP_120143579.1">
    <property type="nucleotide sequence ID" value="NZ_BAABZH010000001.1"/>
</dbReference>
<protein>
    <recommendedName>
        <fullName evidence="2">DUF4988 domain-containing protein</fullName>
    </recommendedName>
</protein>